<dbReference type="AlphaFoldDB" id="A0A0H2X1K7"/>
<evidence type="ECO:0000313" key="2">
    <source>
        <dbReference type="Proteomes" id="UP000002532"/>
    </source>
</evidence>
<dbReference type="RefSeq" id="WP_009871512.1">
    <property type="nucleotide sequence ID" value="NC_007429.1"/>
</dbReference>
<dbReference type="KEGG" id="cta:CTA_0181"/>
<dbReference type="Proteomes" id="UP000002532">
    <property type="component" value="Chromosome"/>
</dbReference>
<reference evidence="1 2" key="1">
    <citation type="journal article" date="2005" name="Infect. Immun.">
        <title>Comparative genomic analysis of Chlamydia trachomatis oculotropic and genitotropic strains.</title>
        <authorList>
            <person name="Carlson J.H."/>
            <person name="Porcella S.F."/>
            <person name="McClarty G."/>
            <person name="Caldwell H.D."/>
        </authorList>
    </citation>
    <scope>NUCLEOTIDE SEQUENCE [LARGE SCALE GENOMIC DNA]</scope>
    <source>
        <strain evidence="2">ATCC VR-571B / DSM 19440 / HAR-13</strain>
    </source>
</reference>
<accession>A0A0H2X1K7</accession>
<dbReference type="EMBL" id="CP000051">
    <property type="protein sequence ID" value="AAX50425.1"/>
    <property type="molecule type" value="Genomic_DNA"/>
</dbReference>
<dbReference type="HOGENOM" id="CLU_2011203_0_0_0"/>
<protein>
    <submittedName>
        <fullName evidence="1">Adherence factor</fullName>
    </submittedName>
</protein>
<name>A0A0H2X1K7_CHLTA</name>
<gene>
    <name evidence="1" type="ordered locus">CTA_0181</name>
</gene>
<organism evidence="1 2">
    <name type="scientific">Chlamydia trachomatis serovar A (strain ATCC VR-571B / DSM 19440 / HAR-13)</name>
    <dbReference type="NCBI Taxonomy" id="315277"/>
    <lineage>
        <taxon>Bacteria</taxon>
        <taxon>Pseudomonadati</taxon>
        <taxon>Chlamydiota</taxon>
        <taxon>Chlamydiia</taxon>
        <taxon>Chlamydiales</taxon>
        <taxon>Chlamydiaceae</taxon>
        <taxon>Chlamydia/Chlamydophila group</taxon>
        <taxon>Chlamydia</taxon>
    </lineage>
</organism>
<evidence type="ECO:0000313" key="1">
    <source>
        <dbReference type="EMBL" id="AAX50425.1"/>
    </source>
</evidence>
<proteinExistence type="predicted"/>
<sequence length="119" mass="13716">MKKSIRRGSLIQLPARSIQVSLITTQTGYFARQNRRGGFQVFYSIYGLEGKVQPHQAPGDMLCDITEDVVLTVKDMDESDYQQKRIYVVLDLATEEERRLRADKNVILIPRGENSKKRK</sequence>
<keyword evidence="2" id="KW-1185">Reference proteome</keyword>